<accession>A0A2J7RCF7</accession>
<dbReference type="Proteomes" id="UP000235965">
    <property type="component" value="Unassembled WGS sequence"/>
</dbReference>
<feature type="domain" description="Alpha/beta hydrolase fold-3" evidence="3">
    <location>
        <begin position="345"/>
        <end position="493"/>
    </location>
</feature>
<dbReference type="PANTHER" id="PTHR23025:SF3">
    <property type="entry name" value="HORMONE-SENSITIVE LIPASE"/>
    <property type="match status" value="1"/>
</dbReference>
<dbReference type="InterPro" id="IPR029058">
    <property type="entry name" value="AB_hydrolase_fold"/>
</dbReference>
<dbReference type="InterPro" id="IPR013094">
    <property type="entry name" value="AB_hydrolase_3"/>
</dbReference>
<dbReference type="InterPro" id="IPR010468">
    <property type="entry name" value="HSL_N"/>
</dbReference>
<dbReference type="GO" id="GO:0008203">
    <property type="term" value="P:cholesterol metabolic process"/>
    <property type="evidence" value="ECO:0007669"/>
    <property type="project" value="InterPro"/>
</dbReference>
<dbReference type="OrthoDB" id="408631at2759"/>
<dbReference type="GO" id="GO:0005829">
    <property type="term" value="C:cytosol"/>
    <property type="evidence" value="ECO:0007669"/>
    <property type="project" value="TreeGrafter"/>
</dbReference>
<dbReference type="SUPFAM" id="SSF53474">
    <property type="entry name" value="alpha/beta-Hydrolases"/>
    <property type="match status" value="1"/>
</dbReference>
<dbReference type="InParanoid" id="A0A2J7RCF7"/>
<dbReference type="Pfam" id="PF07859">
    <property type="entry name" value="Abhydrolase_3"/>
    <property type="match status" value="2"/>
</dbReference>
<feature type="region of interest" description="Disordered" evidence="1">
    <location>
        <begin position="541"/>
        <end position="567"/>
    </location>
</feature>
<name>A0A2J7RCF7_9NEOP</name>
<evidence type="ECO:0000259" key="2">
    <source>
        <dbReference type="Pfam" id="PF06350"/>
    </source>
</evidence>
<feature type="domain" description="Hormone-sensitive lipase N-terminal" evidence="2">
    <location>
        <begin position="23"/>
        <end position="326"/>
    </location>
</feature>
<protein>
    <submittedName>
        <fullName evidence="4">Hormone-sensitive lipase</fullName>
    </submittedName>
</protein>
<dbReference type="AlphaFoldDB" id="A0A2J7RCF7"/>
<evidence type="ECO:0000256" key="1">
    <source>
        <dbReference type="SAM" id="MobiDB-lite"/>
    </source>
</evidence>
<feature type="compositionally biased region" description="Polar residues" evidence="1">
    <location>
        <begin position="495"/>
        <end position="509"/>
    </location>
</feature>
<dbReference type="PANTHER" id="PTHR23025">
    <property type="entry name" value="TRIACYLGLYCEROL LIPASE"/>
    <property type="match status" value="1"/>
</dbReference>
<dbReference type="GO" id="GO:0019433">
    <property type="term" value="P:triglyceride catabolic process"/>
    <property type="evidence" value="ECO:0007669"/>
    <property type="project" value="TreeGrafter"/>
</dbReference>
<proteinExistence type="predicted"/>
<keyword evidence="5" id="KW-1185">Reference proteome</keyword>
<comment type="caution">
    <text evidence="4">The sequence shown here is derived from an EMBL/GenBank/DDBJ whole genome shotgun (WGS) entry which is preliminary data.</text>
</comment>
<dbReference type="FunCoup" id="A0A2J7RCF7">
    <property type="interactions" value="152"/>
</dbReference>
<feature type="domain" description="Alpha/beta hydrolase fold-3" evidence="3">
    <location>
        <begin position="673"/>
        <end position="734"/>
    </location>
</feature>
<dbReference type="GO" id="GO:0004771">
    <property type="term" value="F:sterol ester esterase activity"/>
    <property type="evidence" value="ECO:0007669"/>
    <property type="project" value="TreeGrafter"/>
</dbReference>
<sequence length="760" mass="83724">MRDSEECDSCAPCEVTSSPVYVMYQVLKDLCMNNAQFFQQDETENGQRLHAGFLALIDQVDMITPMVDEVRNVAPQFDFDEDTPGNGYRSFVSTVDMCVQHGVKLSRLVCDSRDSFLFRKSFYMREVEACSHLLASLGTCITHLQTLISWNTEGQLFPDEQHSTEVLLKHVEDINMYCFYGRCLGFQFCESMRKILKTISICMASFSEIYYGNGGLLARATSSVWTGGKYLLDPELRARRIVNISQHASVNFCKSFWLLAETELMGRLPGMVCPAVAVNKVIAIPPEPLVHMAPDGSAISVPIPTAHFGPAPIMARFLSAVTREGMITDLKEHVPNMLPPSSGLIIHCHGGGFVAQSSRSHEIYLRDWACQLKVPILSIDYSLAPQAPFPRALEETLYAYCWAINNARIMGSTAEKVILVGDSAGANLNIGVAMKCIELGIRPPSGLFLAYVPVLVSIVPSPSRLLCLMDPLLPFGFMIRCMKAYACPPKDDASRTSSDTKTLEGSGTESFEEVSESDLQELAAHKSALSNGSDTLTSVSLTSLQSKPEADESVEDNGPPTPTEQNMSELLEKYVLDSDTDSEGRMIPVLRTEPEVEENVLFELPPRQDLGLSSKLGRAVGNIASYVTGTEPQQLPAVIKQGQSMSLGSESLEVLDSLMQRSPSDDMHFTIPRDPYLSPYLASDEVLKQLPPTKIVSVQLDPFLDDCVMFAKKLRKLGVVVSLDVIDGLPHGFLNFSQLSKEARSGSNQCVKRIQELLCM</sequence>
<evidence type="ECO:0000313" key="5">
    <source>
        <dbReference type="Proteomes" id="UP000235965"/>
    </source>
</evidence>
<reference evidence="4 5" key="1">
    <citation type="submission" date="2017-12" db="EMBL/GenBank/DDBJ databases">
        <title>Hemimetabolous genomes reveal molecular basis of termite eusociality.</title>
        <authorList>
            <person name="Harrison M.C."/>
            <person name="Jongepier E."/>
            <person name="Robertson H.M."/>
            <person name="Arning N."/>
            <person name="Bitard-Feildel T."/>
            <person name="Chao H."/>
            <person name="Childers C.P."/>
            <person name="Dinh H."/>
            <person name="Doddapaneni H."/>
            <person name="Dugan S."/>
            <person name="Gowin J."/>
            <person name="Greiner C."/>
            <person name="Han Y."/>
            <person name="Hu H."/>
            <person name="Hughes D.S.T."/>
            <person name="Huylmans A.-K."/>
            <person name="Kemena C."/>
            <person name="Kremer L.P.M."/>
            <person name="Lee S.L."/>
            <person name="Lopez-Ezquerra A."/>
            <person name="Mallet L."/>
            <person name="Monroy-Kuhn J.M."/>
            <person name="Moser A."/>
            <person name="Murali S.C."/>
            <person name="Muzny D.M."/>
            <person name="Otani S."/>
            <person name="Piulachs M.-D."/>
            <person name="Poelchau M."/>
            <person name="Qu J."/>
            <person name="Schaub F."/>
            <person name="Wada-Katsumata A."/>
            <person name="Worley K.C."/>
            <person name="Xie Q."/>
            <person name="Ylla G."/>
            <person name="Poulsen M."/>
            <person name="Gibbs R.A."/>
            <person name="Schal C."/>
            <person name="Richards S."/>
            <person name="Belles X."/>
            <person name="Korb J."/>
            <person name="Bornberg-Bauer E."/>
        </authorList>
    </citation>
    <scope>NUCLEOTIDE SEQUENCE [LARGE SCALE GENOMIC DNA]</scope>
    <source>
        <tissue evidence="4">Whole body</tissue>
    </source>
</reference>
<gene>
    <name evidence="4" type="ORF">B7P43_G03977</name>
</gene>
<dbReference type="EMBL" id="NEVH01005885">
    <property type="protein sequence ID" value="PNF38505.1"/>
    <property type="molecule type" value="Genomic_DNA"/>
</dbReference>
<dbReference type="Pfam" id="PF06350">
    <property type="entry name" value="HSL_N"/>
    <property type="match status" value="1"/>
</dbReference>
<dbReference type="GO" id="GO:0004806">
    <property type="term" value="F:triacylglycerol lipase activity"/>
    <property type="evidence" value="ECO:0007669"/>
    <property type="project" value="TreeGrafter"/>
</dbReference>
<feature type="region of interest" description="Disordered" evidence="1">
    <location>
        <begin position="489"/>
        <end position="517"/>
    </location>
</feature>
<organism evidence="4 5">
    <name type="scientific">Cryptotermes secundus</name>
    <dbReference type="NCBI Taxonomy" id="105785"/>
    <lineage>
        <taxon>Eukaryota</taxon>
        <taxon>Metazoa</taxon>
        <taxon>Ecdysozoa</taxon>
        <taxon>Arthropoda</taxon>
        <taxon>Hexapoda</taxon>
        <taxon>Insecta</taxon>
        <taxon>Pterygota</taxon>
        <taxon>Neoptera</taxon>
        <taxon>Polyneoptera</taxon>
        <taxon>Dictyoptera</taxon>
        <taxon>Blattodea</taxon>
        <taxon>Blattoidea</taxon>
        <taxon>Termitoidae</taxon>
        <taxon>Kalotermitidae</taxon>
        <taxon>Cryptotermitinae</taxon>
        <taxon>Cryptotermes</taxon>
    </lineage>
</organism>
<evidence type="ECO:0000313" key="4">
    <source>
        <dbReference type="EMBL" id="PNF38505.1"/>
    </source>
</evidence>
<dbReference type="Gene3D" id="3.40.50.1820">
    <property type="entry name" value="alpha/beta hydrolase"/>
    <property type="match status" value="2"/>
</dbReference>
<evidence type="ECO:0000259" key="3">
    <source>
        <dbReference type="Pfam" id="PF07859"/>
    </source>
</evidence>
<dbReference type="STRING" id="105785.A0A2J7RCF7"/>